<comment type="caution">
    <text evidence="6">The sequence shown here is derived from an EMBL/GenBank/DDBJ whole genome shotgun (WGS) entry which is preliminary data.</text>
</comment>
<feature type="domain" description="D-isomer specific 2-hydroxyacid dehydrogenase NAD-binding" evidence="5">
    <location>
        <begin position="111"/>
        <end position="296"/>
    </location>
</feature>
<comment type="similarity">
    <text evidence="1 3">Belongs to the D-isomer specific 2-hydroxyacid dehydrogenase family.</text>
</comment>
<dbReference type="Pfam" id="PF00389">
    <property type="entry name" value="2-Hacid_dh"/>
    <property type="match status" value="1"/>
</dbReference>
<evidence type="ECO:0000313" key="7">
    <source>
        <dbReference type="Proteomes" id="UP000652847"/>
    </source>
</evidence>
<keyword evidence="3" id="KW-0560">Oxidoreductase</keyword>
<dbReference type="GO" id="GO:0008720">
    <property type="term" value="F:D-lactate dehydrogenase (NAD+) activity"/>
    <property type="evidence" value="ECO:0007669"/>
    <property type="project" value="TreeGrafter"/>
</dbReference>
<keyword evidence="2" id="KW-0520">NAD</keyword>
<keyword evidence="7" id="KW-1185">Reference proteome</keyword>
<evidence type="ECO:0000259" key="4">
    <source>
        <dbReference type="Pfam" id="PF00389"/>
    </source>
</evidence>
<dbReference type="InterPro" id="IPR029752">
    <property type="entry name" value="D-isomer_DH_CS1"/>
</dbReference>
<dbReference type="SUPFAM" id="SSF52283">
    <property type="entry name" value="Formate/glycerate dehydrogenase catalytic domain-like"/>
    <property type="match status" value="1"/>
</dbReference>
<dbReference type="PROSITE" id="PS00065">
    <property type="entry name" value="D_2_HYDROXYACID_DH_1"/>
    <property type="match status" value="1"/>
</dbReference>
<dbReference type="AlphaFoldDB" id="A0A8I0A907"/>
<dbReference type="PANTHER" id="PTHR43026:SF1">
    <property type="entry name" value="2-HYDROXYACID DEHYDROGENASE HOMOLOG 1-RELATED"/>
    <property type="match status" value="1"/>
</dbReference>
<dbReference type="GO" id="GO:0051287">
    <property type="term" value="F:NAD binding"/>
    <property type="evidence" value="ECO:0007669"/>
    <property type="project" value="InterPro"/>
</dbReference>
<protein>
    <submittedName>
        <fullName evidence="6">2-hydroxyacid dehydrogenase</fullName>
    </submittedName>
</protein>
<dbReference type="Proteomes" id="UP000652847">
    <property type="component" value="Unassembled WGS sequence"/>
</dbReference>
<evidence type="ECO:0000256" key="3">
    <source>
        <dbReference type="RuleBase" id="RU003719"/>
    </source>
</evidence>
<dbReference type="RefSeq" id="WP_186901126.1">
    <property type="nucleotide sequence ID" value="NZ_JACOOT010000014.1"/>
</dbReference>
<dbReference type="CDD" id="cd12183">
    <property type="entry name" value="LDH_like_2"/>
    <property type="match status" value="1"/>
</dbReference>
<evidence type="ECO:0000256" key="2">
    <source>
        <dbReference type="ARBA" id="ARBA00023027"/>
    </source>
</evidence>
<dbReference type="SUPFAM" id="SSF51735">
    <property type="entry name" value="NAD(P)-binding Rossmann-fold domains"/>
    <property type="match status" value="1"/>
</dbReference>
<dbReference type="Gene3D" id="3.40.50.720">
    <property type="entry name" value="NAD(P)-binding Rossmann-like Domain"/>
    <property type="match status" value="2"/>
</dbReference>
<dbReference type="PANTHER" id="PTHR43026">
    <property type="entry name" value="2-HYDROXYACID DEHYDROGENASE HOMOLOG 1-RELATED"/>
    <property type="match status" value="1"/>
</dbReference>
<dbReference type="InterPro" id="IPR058205">
    <property type="entry name" value="D-LDH-like"/>
</dbReference>
<dbReference type="Pfam" id="PF02826">
    <property type="entry name" value="2-Hacid_dh_C"/>
    <property type="match status" value="1"/>
</dbReference>
<reference evidence="6 7" key="1">
    <citation type="submission" date="2020-08" db="EMBL/GenBank/DDBJ databases">
        <title>Genome public.</title>
        <authorList>
            <person name="Liu C."/>
            <person name="Sun Q."/>
        </authorList>
    </citation>
    <scope>NUCLEOTIDE SEQUENCE [LARGE SCALE GENOMIC DNA]</scope>
    <source>
        <strain evidence="6 7">BX17</strain>
    </source>
</reference>
<dbReference type="InterPro" id="IPR036291">
    <property type="entry name" value="NAD(P)-bd_dom_sf"/>
</dbReference>
<proteinExistence type="inferred from homology"/>
<evidence type="ECO:0000256" key="1">
    <source>
        <dbReference type="ARBA" id="ARBA00005854"/>
    </source>
</evidence>
<gene>
    <name evidence="6" type="ORF">H8S54_06355</name>
</gene>
<dbReference type="InterPro" id="IPR006139">
    <property type="entry name" value="D-isomer_2_OHA_DH_cat_dom"/>
</dbReference>
<accession>A0A8I0A907</accession>
<name>A0A8I0A907_9FIRM</name>
<organism evidence="6 7">
    <name type="scientific">Blautia segnis</name>
    <dbReference type="NCBI Taxonomy" id="2763030"/>
    <lineage>
        <taxon>Bacteria</taxon>
        <taxon>Bacillati</taxon>
        <taxon>Bacillota</taxon>
        <taxon>Clostridia</taxon>
        <taxon>Lachnospirales</taxon>
        <taxon>Lachnospiraceae</taxon>
        <taxon>Blautia</taxon>
    </lineage>
</organism>
<sequence>MKILFYGTKNYDEQFFDKLLPEFPGIEIKFIEANIHEETASLAKGYEAICAFVNADLSTKVIEELHQQGVKLILMRCAGYNNVDLKTAQKYGIKVLRVPGYSPEAVAEHAMALALTANRHTHKAYIKCRENNFTLNGLMGVNLYKKTAGIIGTGKIGQAMARICKGFGMRVIAYDLFPNKSLDFLEYVSLDELLATSDLISLHCPLTDETKHIINEKTIAQMKDGVILVNTSRGGLIKTEDLISGIRDHKFFAVGLDVYEEESDYVFEDLSESIMQTSLIQRLLSFPNVTMTSHQGFFTEEALTNIAETTMENARAYMNGEELKNEVLS</sequence>
<dbReference type="InterPro" id="IPR006140">
    <property type="entry name" value="D-isomer_DH_NAD-bd"/>
</dbReference>
<dbReference type="EMBL" id="JACOOT010000014">
    <property type="protein sequence ID" value="MBC5650739.1"/>
    <property type="molecule type" value="Genomic_DNA"/>
</dbReference>
<feature type="domain" description="D-isomer specific 2-hydroxyacid dehydrogenase catalytic" evidence="4">
    <location>
        <begin position="4"/>
        <end position="327"/>
    </location>
</feature>
<evidence type="ECO:0000313" key="6">
    <source>
        <dbReference type="EMBL" id="MBC5650739.1"/>
    </source>
</evidence>
<evidence type="ECO:0000259" key="5">
    <source>
        <dbReference type="Pfam" id="PF02826"/>
    </source>
</evidence>